<comment type="caution">
    <text evidence="1">The sequence shown here is derived from an EMBL/GenBank/DDBJ whole genome shotgun (WGS) entry which is preliminary data.</text>
</comment>
<organism evidence="1 2">
    <name type="scientific">Variovorax dokdonensis</name>
    <dbReference type="NCBI Taxonomy" id="344883"/>
    <lineage>
        <taxon>Bacteria</taxon>
        <taxon>Pseudomonadati</taxon>
        <taxon>Pseudomonadota</taxon>
        <taxon>Betaproteobacteria</taxon>
        <taxon>Burkholderiales</taxon>
        <taxon>Comamonadaceae</taxon>
        <taxon>Variovorax</taxon>
    </lineage>
</organism>
<evidence type="ECO:0000313" key="2">
    <source>
        <dbReference type="Proteomes" id="UP001174908"/>
    </source>
</evidence>
<dbReference type="EMBL" id="JASZYV010000002">
    <property type="protein sequence ID" value="MDM0044541.1"/>
    <property type="molecule type" value="Genomic_DNA"/>
</dbReference>
<dbReference type="Proteomes" id="UP001174908">
    <property type="component" value="Unassembled WGS sequence"/>
</dbReference>
<name>A0ABT7N9D5_9BURK</name>
<proteinExistence type="predicted"/>
<sequence length="85" mass="9167">MVFLAITPTGLTEALRLAADSGRSVWCGSDAITEEDYGARKEKGLSRFIYPLGARDPLILEGALDTIDQHHPGEVVWVEAATPAE</sequence>
<protein>
    <submittedName>
        <fullName evidence="1">Uncharacterized protein</fullName>
    </submittedName>
</protein>
<dbReference type="RefSeq" id="WP_286659670.1">
    <property type="nucleotide sequence ID" value="NZ_JASZYV010000002.1"/>
</dbReference>
<gene>
    <name evidence="1" type="ORF">QTH91_08625</name>
</gene>
<evidence type="ECO:0000313" key="1">
    <source>
        <dbReference type="EMBL" id="MDM0044541.1"/>
    </source>
</evidence>
<reference evidence="1" key="1">
    <citation type="submission" date="2023-06" db="EMBL/GenBank/DDBJ databases">
        <authorList>
            <person name="Jiang Y."/>
            <person name="Liu Q."/>
        </authorList>
    </citation>
    <scope>NUCLEOTIDE SEQUENCE</scope>
    <source>
        <strain evidence="1">CGMCC 1.12089</strain>
    </source>
</reference>
<accession>A0ABT7N9D5</accession>
<keyword evidence="2" id="KW-1185">Reference proteome</keyword>